<feature type="binding site" evidence="7">
    <location>
        <position position="114"/>
    </location>
    <ligand>
        <name>FMN</name>
        <dbReference type="ChEBI" id="CHEBI:58210"/>
    </ligand>
</feature>
<feature type="binding site" evidence="7">
    <location>
        <begin position="85"/>
        <end position="87"/>
    </location>
    <ligand>
        <name>FMN</name>
        <dbReference type="ChEBI" id="CHEBI:58210"/>
    </ligand>
</feature>
<feature type="binding site" evidence="7">
    <location>
        <position position="259"/>
    </location>
    <ligand>
        <name>glyoxylate</name>
        <dbReference type="ChEBI" id="CHEBI:36655"/>
    </ligand>
</feature>
<comment type="similarity">
    <text evidence="3">Belongs to the FMN-dependent alpha-hydroxy acid dehydrogenase family.</text>
</comment>
<dbReference type="Pfam" id="PF01070">
    <property type="entry name" value="FMN_dh"/>
    <property type="match status" value="1"/>
</dbReference>
<dbReference type="InterPro" id="IPR012133">
    <property type="entry name" value="Alpha-hydoxy_acid_DH_FMN"/>
</dbReference>
<dbReference type="PANTHER" id="PTHR10578">
    <property type="entry name" value="S -2-HYDROXY-ACID OXIDASE-RELATED"/>
    <property type="match status" value="1"/>
</dbReference>
<comment type="caution">
    <text evidence="9">The sequence shown here is derived from an EMBL/GenBank/DDBJ whole genome shotgun (WGS) entry which is preliminary data.</text>
</comment>
<dbReference type="RefSeq" id="XP_028474641.1">
    <property type="nucleotide sequence ID" value="XM_028617334.1"/>
</dbReference>
<keyword evidence="2" id="KW-0560">Oxidoreductase</keyword>
<dbReference type="GeneID" id="39586089"/>
<evidence type="ECO:0000256" key="5">
    <source>
        <dbReference type="ARBA" id="ARBA00083297"/>
    </source>
</evidence>
<feature type="binding site" evidence="7">
    <location>
        <position position="235"/>
    </location>
    <ligand>
        <name>FMN</name>
        <dbReference type="ChEBI" id="CHEBI:58210"/>
    </ligand>
</feature>
<proteinExistence type="inferred from homology"/>
<dbReference type="PANTHER" id="PTHR10578:SF149">
    <property type="entry name" value="2-HYDROXYACID OXIDASE 2"/>
    <property type="match status" value="1"/>
</dbReference>
<feature type="binding site" evidence="7">
    <location>
        <position position="32"/>
    </location>
    <ligand>
        <name>glyoxylate</name>
        <dbReference type="ChEBI" id="CHEBI:36655"/>
    </ligand>
</feature>
<evidence type="ECO:0000256" key="1">
    <source>
        <dbReference type="ARBA" id="ARBA00001917"/>
    </source>
</evidence>
<dbReference type="SUPFAM" id="SSF51395">
    <property type="entry name" value="FMN-linked oxidoreductases"/>
    <property type="match status" value="1"/>
</dbReference>
<dbReference type="PIRSF" id="PIRSF000138">
    <property type="entry name" value="Al-hdrx_acd_dh"/>
    <property type="match status" value="1"/>
</dbReference>
<keyword evidence="7" id="KW-0288">FMN</keyword>
<organism evidence="9 10">
    <name type="scientific">Apiotrichum porosum</name>
    <dbReference type="NCBI Taxonomy" id="105984"/>
    <lineage>
        <taxon>Eukaryota</taxon>
        <taxon>Fungi</taxon>
        <taxon>Dikarya</taxon>
        <taxon>Basidiomycota</taxon>
        <taxon>Agaricomycotina</taxon>
        <taxon>Tremellomycetes</taxon>
        <taxon>Trichosporonales</taxon>
        <taxon>Trichosporonaceae</taxon>
        <taxon>Apiotrichum</taxon>
    </lineage>
</organism>
<dbReference type="Proteomes" id="UP000279236">
    <property type="component" value="Unassembled WGS sequence"/>
</dbReference>
<keyword evidence="7" id="KW-0285">Flavoprotein</keyword>
<dbReference type="OrthoDB" id="1925334at2759"/>
<dbReference type="InterPro" id="IPR000262">
    <property type="entry name" value="FMN-dep_DH"/>
</dbReference>
<dbReference type="InterPro" id="IPR008259">
    <property type="entry name" value="FMN_hydac_DH_AS"/>
</dbReference>
<evidence type="ECO:0000256" key="4">
    <source>
        <dbReference type="ARBA" id="ARBA00073420"/>
    </source>
</evidence>
<reference evidence="9 10" key="1">
    <citation type="submission" date="2018-11" db="EMBL/GenBank/DDBJ databases">
        <title>Genome sequence of Apiotrichum porosum DSM 27194.</title>
        <authorList>
            <person name="Aliyu H."/>
            <person name="Gorte O."/>
            <person name="Ochsenreither K."/>
        </authorList>
    </citation>
    <scope>NUCLEOTIDE SEQUENCE [LARGE SCALE GENOMIC DNA]</scope>
    <source>
        <strain evidence="9 10">DSM 27194</strain>
    </source>
</reference>
<dbReference type="FunFam" id="3.20.20.70:FF:000056">
    <property type="entry name" value="hydroxyacid oxidase 2"/>
    <property type="match status" value="1"/>
</dbReference>
<evidence type="ECO:0000256" key="2">
    <source>
        <dbReference type="ARBA" id="ARBA00023002"/>
    </source>
</evidence>
<dbReference type="Gene3D" id="3.20.20.70">
    <property type="entry name" value="Aldolase class I"/>
    <property type="match status" value="1"/>
</dbReference>
<feature type="binding site" evidence="7">
    <location>
        <begin position="313"/>
        <end position="314"/>
    </location>
    <ligand>
        <name>FMN</name>
        <dbReference type="ChEBI" id="CHEBI:58210"/>
    </ligand>
</feature>
<dbReference type="GO" id="GO:0005737">
    <property type="term" value="C:cytoplasm"/>
    <property type="evidence" value="ECO:0007669"/>
    <property type="project" value="UniProtKB-ARBA"/>
</dbReference>
<dbReference type="EMBL" id="RSCE01000010">
    <property type="protein sequence ID" value="RSH79494.1"/>
    <property type="molecule type" value="Genomic_DNA"/>
</dbReference>
<evidence type="ECO:0000313" key="10">
    <source>
        <dbReference type="Proteomes" id="UP000279236"/>
    </source>
</evidence>
<dbReference type="PROSITE" id="PS51349">
    <property type="entry name" value="FMN_HYDROXY_ACID_DH_2"/>
    <property type="match status" value="1"/>
</dbReference>
<dbReference type="InterPro" id="IPR013785">
    <property type="entry name" value="Aldolase_TIM"/>
</dbReference>
<keyword evidence="10" id="KW-1185">Reference proteome</keyword>
<sequence length="371" mass="40557">MNRLANQDELVFSIKDLQREGTKKLSKTVAEYYNEGSMDLLTLNDNTMAFDRVRLRPRVCVDVSEIDTSTKCFGAKVAMPLGFSPAAMHKLAHPEGELATSRAAAKAGCNMILSTWATTHISDVVKEGEGYGNAYGMQLSMVEDWQTNIDVVRNAEKAGCKALFLTVDCAVLGRRLNEYRNGFSLPKHLQFPNLPEGIDPHCSTVYDPRRAYDRSFTWEKVKRLVASTTMQVYLKGILTAEDAILAADCGAHGIVVSNHGGRQLDGAMSTLDALEEIVAAVKGRIQIHLDGGIRRGSDIFKAIALGADHCWVGRIPIWGLAYDGERGVTLGLNLLQEELTLTMALCGCSKLSDITPGHLARLRANGLFAKL</sequence>
<gene>
    <name evidence="9" type="ORF">EHS24_001546</name>
</gene>
<dbReference type="PROSITE" id="PS00557">
    <property type="entry name" value="FMN_HYDROXY_ACID_DH_1"/>
    <property type="match status" value="1"/>
</dbReference>
<dbReference type="GO" id="GO:0016491">
    <property type="term" value="F:oxidoreductase activity"/>
    <property type="evidence" value="ECO:0007669"/>
    <property type="project" value="UniProtKB-KW"/>
</dbReference>
<feature type="binding site" evidence="7">
    <location>
        <position position="257"/>
    </location>
    <ligand>
        <name>FMN</name>
        <dbReference type="ChEBI" id="CHEBI:58210"/>
    </ligand>
</feature>
<evidence type="ECO:0000256" key="7">
    <source>
        <dbReference type="PIRSR" id="PIRSR000138-2"/>
    </source>
</evidence>
<accession>A0A427XL68</accession>
<dbReference type="STRING" id="105984.A0A427XL68"/>
<feature type="domain" description="FMN hydroxy acid dehydrogenase" evidence="8">
    <location>
        <begin position="6"/>
        <end position="364"/>
    </location>
</feature>
<dbReference type="GO" id="GO:0010181">
    <property type="term" value="F:FMN binding"/>
    <property type="evidence" value="ECO:0007669"/>
    <property type="project" value="InterPro"/>
</dbReference>
<feature type="binding site" evidence="7">
    <location>
        <position position="138"/>
    </location>
    <ligand>
        <name>FMN</name>
        <dbReference type="ChEBI" id="CHEBI:58210"/>
    </ligand>
</feature>
<evidence type="ECO:0000259" key="8">
    <source>
        <dbReference type="PROSITE" id="PS51349"/>
    </source>
</evidence>
<dbReference type="CDD" id="cd02809">
    <property type="entry name" value="alpha_hydroxyacid_oxid_FMN"/>
    <property type="match status" value="1"/>
</dbReference>
<evidence type="ECO:0000256" key="3">
    <source>
        <dbReference type="ARBA" id="ARBA00024042"/>
    </source>
</evidence>
<evidence type="ECO:0000313" key="9">
    <source>
        <dbReference type="EMBL" id="RSH79494.1"/>
    </source>
</evidence>
<name>A0A427XL68_9TREE</name>
<feature type="binding site" evidence="7">
    <location>
        <begin position="290"/>
        <end position="294"/>
    </location>
    <ligand>
        <name>FMN</name>
        <dbReference type="ChEBI" id="CHEBI:58210"/>
    </ligand>
</feature>
<feature type="binding site" evidence="7">
    <location>
        <position position="262"/>
    </location>
    <ligand>
        <name>glyoxylate</name>
        <dbReference type="ChEBI" id="CHEBI:36655"/>
    </ligand>
</feature>
<evidence type="ECO:0000256" key="6">
    <source>
        <dbReference type="PIRSR" id="PIRSR000138-1"/>
    </source>
</evidence>
<protein>
    <recommendedName>
        <fullName evidence="4">Oxidase FUB9</fullName>
    </recommendedName>
    <alternativeName>
        <fullName evidence="5">Fusaric acid biosynthesis protein 9</fullName>
    </alternativeName>
</protein>
<dbReference type="AlphaFoldDB" id="A0A427XL68"/>
<feature type="active site" description="Proton acceptor" evidence="6">
    <location>
        <position position="259"/>
    </location>
</feature>
<dbReference type="InterPro" id="IPR037396">
    <property type="entry name" value="FMN_HAD"/>
</dbReference>
<comment type="cofactor">
    <cofactor evidence="1">
        <name>FMN</name>
        <dbReference type="ChEBI" id="CHEBI:58210"/>
    </cofactor>
</comment>
<feature type="binding site" evidence="7">
    <location>
        <position position="166"/>
    </location>
    <ligand>
        <name>FMN</name>
        <dbReference type="ChEBI" id="CHEBI:58210"/>
    </ligand>
</feature>
<feature type="binding site" evidence="7">
    <location>
        <position position="175"/>
    </location>
    <ligand>
        <name>glyoxylate</name>
        <dbReference type="ChEBI" id="CHEBI:36655"/>
    </ligand>
</feature>